<dbReference type="PANTHER" id="PTHR43205">
    <property type="entry name" value="PROSTAGLANDIN REDUCTASE"/>
    <property type="match status" value="1"/>
</dbReference>
<dbReference type="Proteomes" id="UP001190926">
    <property type="component" value="Unassembled WGS sequence"/>
</dbReference>
<accession>A0AAD4IUB7</accession>
<dbReference type="SMART" id="SM00829">
    <property type="entry name" value="PKS_ER"/>
    <property type="match status" value="1"/>
</dbReference>
<proteinExistence type="predicted"/>
<evidence type="ECO:0000313" key="4">
    <source>
        <dbReference type="Proteomes" id="UP001190926"/>
    </source>
</evidence>
<keyword evidence="4" id="KW-1185">Reference proteome</keyword>
<evidence type="ECO:0000256" key="1">
    <source>
        <dbReference type="ARBA" id="ARBA00023002"/>
    </source>
</evidence>
<feature type="domain" description="Enoyl reductase (ER)" evidence="2">
    <location>
        <begin position="69"/>
        <end position="343"/>
    </location>
</feature>
<evidence type="ECO:0000259" key="2">
    <source>
        <dbReference type="SMART" id="SM00829"/>
    </source>
</evidence>
<gene>
    <name evidence="3" type="ORF">C2S53_020001</name>
</gene>
<name>A0AAD4IUB7_PERFH</name>
<dbReference type="SUPFAM" id="SSF51735">
    <property type="entry name" value="NAD(P)-binding Rossmann-fold domains"/>
    <property type="match status" value="1"/>
</dbReference>
<keyword evidence="1" id="KW-0560">Oxidoreductase</keyword>
<dbReference type="FunFam" id="3.40.50.720:FF:000121">
    <property type="entry name" value="Prostaglandin reductase 2"/>
    <property type="match status" value="1"/>
</dbReference>
<evidence type="ECO:0000313" key="3">
    <source>
        <dbReference type="EMBL" id="KAH6821271.1"/>
    </source>
</evidence>
<sequence length="348" mass="38170">MGDETFSSKNKQVILNNYVNGFAKESDMSLRISTINLKIPEGCNGAILVKNLYLSCDPYMISRMKIVEGYFIESFTPGSPIAGGGVFKVMDSSHPNYQKGDIISGFTRWEEYSLITDTTLCIKIEEDKDVPLSYYTGVLGMPGMTAYAGFFELCSPKEGQTVFVSAASGAVGQLVGQFAKSTGCYVVGSAGSKDKVDLLKNKFGFDEAFNYKGEQDYSAALKRYFPDGIDIYFDNVGGKMLEAALNNMRVHGCVAVCGMISQYGLEQPEGVHNLFTLVSKRVRVEGFLVGDYYHLYPKFLEMVLPRIKEGKITYVEDIVEGLESAPSALVGLLSGHNVGKQVVLVSRE</sequence>
<comment type="caution">
    <text evidence="3">The sequence shown here is derived from an EMBL/GenBank/DDBJ whole genome shotgun (WGS) entry which is preliminary data.</text>
</comment>
<dbReference type="InterPro" id="IPR045010">
    <property type="entry name" value="MDR_fam"/>
</dbReference>
<dbReference type="Pfam" id="PF16884">
    <property type="entry name" value="ADH_N_2"/>
    <property type="match status" value="1"/>
</dbReference>
<dbReference type="InterPro" id="IPR011032">
    <property type="entry name" value="GroES-like_sf"/>
</dbReference>
<dbReference type="EMBL" id="SDAM02002215">
    <property type="protein sequence ID" value="KAH6821271.1"/>
    <property type="molecule type" value="Genomic_DNA"/>
</dbReference>
<organism evidence="3 4">
    <name type="scientific">Perilla frutescens var. hirtella</name>
    <name type="common">Perilla citriodora</name>
    <name type="synonym">Perilla setoyensis</name>
    <dbReference type="NCBI Taxonomy" id="608512"/>
    <lineage>
        <taxon>Eukaryota</taxon>
        <taxon>Viridiplantae</taxon>
        <taxon>Streptophyta</taxon>
        <taxon>Embryophyta</taxon>
        <taxon>Tracheophyta</taxon>
        <taxon>Spermatophyta</taxon>
        <taxon>Magnoliopsida</taxon>
        <taxon>eudicotyledons</taxon>
        <taxon>Gunneridae</taxon>
        <taxon>Pentapetalae</taxon>
        <taxon>asterids</taxon>
        <taxon>lamiids</taxon>
        <taxon>Lamiales</taxon>
        <taxon>Lamiaceae</taxon>
        <taxon>Nepetoideae</taxon>
        <taxon>Elsholtzieae</taxon>
        <taxon>Perilla</taxon>
    </lineage>
</organism>
<dbReference type="InterPro" id="IPR036291">
    <property type="entry name" value="NAD(P)-bd_dom_sf"/>
</dbReference>
<dbReference type="CDD" id="cd08295">
    <property type="entry name" value="double_bond_reductase_like"/>
    <property type="match status" value="1"/>
</dbReference>
<dbReference type="AlphaFoldDB" id="A0AAD4IUB7"/>
<dbReference type="InterPro" id="IPR013149">
    <property type="entry name" value="ADH-like_C"/>
</dbReference>
<dbReference type="GO" id="GO:0032440">
    <property type="term" value="F:2-alkenal reductase [NAD(P)H] activity"/>
    <property type="evidence" value="ECO:0007669"/>
    <property type="project" value="TreeGrafter"/>
</dbReference>
<dbReference type="InterPro" id="IPR020843">
    <property type="entry name" value="ER"/>
</dbReference>
<dbReference type="Gene3D" id="3.40.50.720">
    <property type="entry name" value="NAD(P)-binding Rossmann-like Domain"/>
    <property type="match status" value="1"/>
</dbReference>
<dbReference type="Gene3D" id="3.90.180.10">
    <property type="entry name" value="Medium-chain alcohol dehydrogenases, catalytic domain"/>
    <property type="match status" value="1"/>
</dbReference>
<dbReference type="PANTHER" id="PTHR43205:SF7">
    <property type="entry name" value="PROSTAGLANDIN REDUCTASE 1"/>
    <property type="match status" value="1"/>
</dbReference>
<dbReference type="InterPro" id="IPR041694">
    <property type="entry name" value="ADH_N_2"/>
</dbReference>
<reference evidence="3 4" key="1">
    <citation type="journal article" date="2021" name="Nat. Commun.">
        <title>Incipient diploidization of the medicinal plant Perilla within 10,000 years.</title>
        <authorList>
            <person name="Zhang Y."/>
            <person name="Shen Q."/>
            <person name="Leng L."/>
            <person name="Zhang D."/>
            <person name="Chen S."/>
            <person name="Shi Y."/>
            <person name="Ning Z."/>
            <person name="Chen S."/>
        </authorList>
    </citation>
    <scope>NUCLEOTIDE SEQUENCE [LARGE SCALE GENOMIC DNA]</scope>
    <source>
        <strain evidence="4">cv. PC099</strain>
    </source>
</reference>
<dbReference type="Pfam" id="PF00107">
    <property type="entry name" value="ADH_zinc_N"/>
    <property type="match status" value="1"/>
</dbReference>
<protein>
    <submittedName>
        <fullName evidence="3">Alkenal reductase</fullName>
    </submittedName>
</protein>
<dbReference type="SUPFAM" id="SSF50129">
    <property type="entry name" value="GroES-like"/>
    <property type="match status" value="1"/>
</dbReference>